<reference evidence="2" key="1">
    <citation type="journal article" date="2022" name="Mol. Ecol. Resour.">
        <title>The genomes of chicory, endive, great burdock and yacon provide insights into Asteraceae palaeo-polyploidization history and plant inulin production.</title>
        <authorList>
            <person name="Fan W."/>
            <person name="Wang S."/>
            <person name="Wang H."/>
            <person name="Wang A."/>
            <person name="Jiang F."/>
            <person name="Liu H."/>
            <person name="Zhao H."/>
            <person name="Xu D."/>
            <person name="Zhang Y."/>
        </authorList>
    </citation>
    <scope>NUCLEOTIDE SEQUENCE [LARGE SCALE GENOMIC DNA]</scope>
    <source>
        <strain evidence="2">cv. Niubang</strain>
    </source>
</reference>
<organism evidence="1 2">
    <name type="scientific">Arctium lappa</name>
    <name type="common">Greater burdock</name>
    <name type="synonym">Lappa major</name>
    <dbReference type="NCBI Taxonomy" id="4217"/>
    <lineage>
        <taxon>Eukaryota</taxon>
        <taxon>Viridiplantae</taxon>
        <taxon>Streptophyta</taxon>
        <taxon>Embryophyta</taxon>
        <taxon>Tracheophyta</taxon>
        <taxon>Spermatophyta</taxon>
        <taxon>Magnoliopsida</taxon>
        <taxon>eudicotyledons</taxon>
        <taxon>Gunneridae</taxon>
        <taxon>Pentapetalae</taxon>
        <taxon>asterids</taxon>
        <taxon>campanulids</taxon>
        <taxon>Asterales</taxon>
        <taxon>Asteraceae</taxon>
        <taxon>Carduoideae</taxon>
        <taxon>Cardueae</taxon>
        <taxon>Arctiinae</taxon>
        <taxon>Arctium</taxon>
    </lineage>
</organism>
<comment type="caution">
    <text evidence="1">The sequence shown here is derived from an EMBL/GenBank/DDBJ whole genome shotgun (WGS) entry which is preliminary data.</text>
</comment>
<dbReference type="EMBL" id="CM042056">
    <property type="protein sequence ID" value="KAI3697958.1"/>
    <property type="molecule type" value="Genomic_DNA"/>
</dbReference>
<dbReference type="Proteomes" id="UP001055879">
    <property type="component" value="Linkage Group LG10"/>
</dbReference>
<reference evidence="1 2" key="2">
    <citation type="journal article" date="2022" name="Mol. Ecol. Resour.">
        <title>The genomes of chicory, endive, great burdock and yacon provide insights into Asteraceae paleo-polyploidization history and plant inulin production.</title>
        <authorList>
            <person name="Fan W."/>
            <person name="Wang S."/>
            <person name="Wang H."/>
            <person name="Wang A."/>
            <person name="Jiang F."/>
            <person name="Liu H."/>
            <person name="Zhao H."/>
            <person name="Xu D."/>
            <person name="Zhang Y."/>
        </authorList>
    </citation>
    <scope>NUCLEOTIDE SEQUENCE [LARGE SCALE GENOMIC DNA]</scope>
    <source>
        <strain evidence="2">cv. Niubang</strain>
    </source>
</reference>
<proteinExistence type="predicted"/>
<evidence type="ECO:0000313" key="1">
    <source>
        <dbReference type="EMBL" id="KAI3697958.1"/>
    </source>
</evidence>
<keyword evidence="2" id="KW-1185">Reference proteome</keyword>
<sequence length="224" mass="25097">MNHHNIHGVPPSSRLSTLAPEPAVAYGHAVANNNSLVTPAKLKKKQKELEAMEAELNKREEILRRKEEALVRSGAVIENKNWPPFYPIVRHDIAGDIPIRLQRIQYVAYATLVGVPISLFWNLLTTIAIFTSVKADGIAFFFSVVYFLLGPPGAFYFWYRPLYRAFRGILNAMKLIGPHPAVGILSFIGFGFFAVEVILSIWVIQQVYRQFRGSGKSISSSLAL</sequence>
<accession>A0ACB8ZK46</accession>
<gene>
    <name evidence="1" type="ORF">L6452_31064</name>
</gene>
<name>A0ACB8ZK46_ARCLA</name>
<protein>
    <submittedName>
        <fullName evidence="1">Uncharacterized protein</fullName>
    </submittedName>
</protein>
<evidence type="ECO:0000313" key="2">
    <source>
        <dbReference type="Proteomes" id="UP001055879"/>
    </source>
</evidence>